<accession>A0A7J9HMB0</accession>
<reference evidence="1 2" key="1">
    <citation type="journal article" date="2019" name="Genome Biol. Evol.">
        <title>Insights into the evolution of the New World diploid cottons (Gossypium, subgenus Houzingenia) based on genome sequencing.</title>
        <authorList>
            <person name="Grover C.E."/>
            <person name="Arick M.A. 2nd"/>
            <person name="Thrash A."/>
            <person name="Conover J.L."/>
            <person name="Sanders W.S."/>
            <person name="Peterson D.G."/>
            <person name="Frelichowski J.E."/>
            <person name="Scheffler J.A."/>
            <person name="Scheffler B.E."/>
            <person name="Wendel J.F."/>
        </authorList>
    </citation>
    <scope>NUCLEOTIDE SEQUENCE [LARGE SCALE GENOMIC DNA]</scope>
    <source>
        <strain evidence="1">0</strain>
        <tissue evidence="1">Leaf</tissue>
    </source>
</reference>
<proteinExistence type="predicted"/>
<gene>
    <name evidence="1" type="ORF">Gohar_002520</name>
</gene>
<organism evidence="1 2">
    <name type="scientific">Gossypium harknessii</name>
    <dbReference type="NCBI Taxonomy" id="34285"/>
    <lineage>
        <taxon>Eukaryota</taxon>
        <taxon>Viridiplantae</taxon>
        <taxon>Streptophyta</taxon>
        <taxon>Embryophyta</taxon>
        <taxon>Tracheophyta</taxon>
        <taxon>Spermatophyta</taxon>
        <taxon>Magnoliopsida</taxon>
        <taxon>eudicotyledons</taxon>
        <taxon>Gunneridae</taxon>
        <taxon>Pentapetalae</taxon>
        <taxon>rosids</taxon>
        <taxon>malvids</taxon>
        <taxon>Malvales</taxon>
        <taxon>Malvaceae</taxon>
        <taxon>Malvoideae</taxon>
        <taxon>Gossypium</taxon>
    </lineage>
</organism>
<name>A0A7J9HMB0_9ROSI</name>
<dbReference type="AlphaFoldDB" id="A0A7J9HMB0"/>
<comment type="caution">
    <text evidence="1">The sequence shown here is derived from an EMBL/GenBank/DDBJ whole genome shotgun (WGS) entry which is preliminary data.</text>
</comment>
<dbReference type="EMBL" id="JABFAD010000010">
    <property type="protein sequence ID" value="MBA0810534.1"/>
    <property type="molecule type" value="Genomic_DNA"/>
</dbReference>
<protein>
    <submittedName>
        <fullName evidence="1">Uncharacterized protein</fullName>
    </submittedName>
</protein>
<evidence type="ECO:0000313" key="2">
    <source>
        <dbReference type="Proteomes" id="UP000593560"/>
    </source>
</evidence>
<evidence type="ECO:0000313" key="1">
    <source>
        <dbReference type="EMBL" id="MBA0810534.1"/>
    </source>
</evidence>
<dbReference type="Proteomes" id="UP000593560">
    <property type="component" value="Unassembled WGS sequence"/>
</dbReference>
<sequence>MFWPLTPVCTRRSARPLMQKPSPVSKLCSQGSSWV</sequence>
<keyword evidence="2" id="KW-1185">Reference proteome</keyword>